<reference evidence="5" key="3">
    <citation type="submission" date="2025-08" db="UniProtKB">
        <authorList>
            <consortium name="Ensembl"/>
        </authorList>
    </citation>
    <scope>IDENTIFICATION</scope>
</reference>
<feature type="domain" description="C-type lectin" evidence="4">
    <location>
        <begin position="57"/>
        <end position="161"/>
    </location>
</feature>
<keyword evidence="3" id="KW-0812">Transmembrane</keyword>
<dbReference type="OMA" id="TSEAQWI"/>
<dbReference type="SMART" id="SM00034">
    <property type="entry name" value="CLECT"/>
    <property type="match status" value="1"/>
</dbReference>
<dbReference type="EMBL" id="AGCU01073198">
    <property type="status" value="NOT_ANNOTATED_CDS"/>
    <property type="molecule type" value="Genomic_DNA"/>
</dbReference>
<dbReference type="SUPFAM" id="SSF56436">
    <property type="entry name" value="C-type lectin-like"/>
    <property type="match status" value="1"/>
</dbReference>
<evidence type="ECO:0000256" key="3">
    <source>
        <dbReference type="SAM" id="Phobius"/>
    </source>
</evidence>
<feature type="transmembrane region" description="Helical" evidence="3">
    <location>
        <begin position="16"/>
        <end position="38"/>
    </location>
</feature>
<accession>K7FLI3</accession>
<protein>
    <recommendedName>
        <fullName evidence="4">C-type lectin domain-containing protein</fullName>
    </recommendedName>
</protein>
<reference evidence="6" key="1">
    <citation type="submission" date="2011-10" db="EMBL/GenBank/DDBJ databases">
        <authorList>
            <consortium name="Soft-shell Turtle Genome Consortium"/>
        </authorList>
    </citation>
    <scope>NUCLEOTIDE SEQUENCE [LARGE SCALE GENOMIC DNA]</scope>
    <source>
        <strain evidence="6">Daiwa-1</strain>
    </source>
</reference>
<dbReference type="HOGENOM" id="CLU_049894_8_4_1"/>
<dbReference type="EMBL" id="AGCU01073195">
    <property type="status" value="NOT_ANNOTATED_CDS"/>
    <property type="molecule type" value="Genomic_DNA"/>
</dbReference>
<dbReference type="InterPro" id="IPR016187">
    <property type="entry name" value="CTDL_fold"/>
</dbReference>
<evidence type="ECO:0000313" key="6">
    <source>
        <dbReference type="Proteomes" id="UP000007267"/>
    </source>
</evidence>
<dbReference type="PROSITE" id="PS50041">
    <property type="entry name" value="C_TYPE_LECTIN_2"/>
    <property type="match status" value="1"/>
</dbReference>
<keyword evidence="3" id="KW-1133">Transmembrane helix</keyword>
<organism evidence="5 6">
    <name type="scientific">Pelodiscus sinensis</name>
    <name type="common">Chinese softshell turtle</name>
    <name type="synonym">Trionyx sinensis</name>
    <dbReference type="NCBI Taxonomy" id="13735"/>
    <lineage>
        <taxon>Eukaryota</taxon>
        <taxon>Metazoa</taxon>
        <taxon>Chordata</taxon>
        <taxon>Craniata</taxon>
        <taxon>Vertebrata</taxon>
        <taxon>Euteleostomi</taxon>
        <taxon>Archelosauria</taxon>
        <taxon>Testudinata</taxon>
        <taxon>Testudines</taxon>
        <taxon>Cryptodira</taxon>
        <taxon>Trionychia</taxon>
        <taxon>Trionychidae</taxon>
        <taxon>Pelodiscus</taxon>
    </lineage>
</organism>
<keyword evidence="6" id="KW-1185">Reference proteome</keyword>
<dbReference type="Ensembl" id="ENSPSIT00000008939.1">
    <property type="protein sequence ID" value="ENSPSIP00000008893.1"/>
    <property type="gene ID" value="ENSPSIG00000008082.1"/>
</dbReference>
<dbReference type="EMBL" id="AGCU01073197">
    <property type="status" value="NOT_ANNOTATED_CDS"/>
    <property type="molecule type" value="Genomic_DNA"/>
</dbReference>
<keyword evidence="2" id="KW-0430">Lectin</keyword>
<name>K7FLI3_PELSI</name>
<comment type="subcellular location">
    <subcellularLocation>
        <location evidence="1">Cell membrane</location>
        <topology evidence="1">Single-pass type II membrane protein</topology>
    </subcellularLocation>
</comment>
<dbReference type="InterPro" id="IPR050828">
    <property type="entry name" value="C-type_lectin/matrix_domain"/>
</dbReference>
<dbReference type="PANTHER" id="PTHR45710">
    <property type="entry name" value="C-TYPE LECTIN DOMAIN-CONTAINING PROTEIN 180"/>
    <property type="match status" value="1"/>
</dbReference>
<dbReference type="Gene3D" id="3.10.100.10">
    <property type="entry name" value="Mannose-Binding Protein A, subunit A"/>
    <property type="match status" value="1"/>
</dbReference>
<dbReference type="CDD" id="cd03593">
    <property type="entry name" value="CLECT_NK_receptors_like"/>
    <property type="match status" value="1"/>
</dbReference>
<dbReference type="InterPro" id="IPR016186">
    <property type="entry name" value="C-type_lectin-like/link_sf"/>
</dbReference>
<evidence type="ECO:0000259" key="4">
    <source>
        <dbReference type="PROSITE" id="PS50041"/>
    </source>
</evidence>
<dbReference type="InterPro" id="IPR033992">
    <property type="entry name" value="NKR-like_CTLD"/>
</dbReference>
<dbReference type="AlphaFoldDB" id="K7FLI3"/>
<evidence type="ECO:0000313" key="5">
    <source>
        <dbReference type="Ensembl" id="ENSPSIP00000008893.1"/>
    </source>
</evidence>
<evidence type="ECO:0000256" key="1">
    <source>
        <dbReference type="ARBA" id="ARBA00004401"/>
    </source>
</evidence>
<dbReference type="InterPro" id="IPR001304">
    <property type="entry name" value="C-type_lectin-like"/>
</dbReference>
<dbReference type="EMBL" id="AGCU01073196">
    <property type="status" value="NOT_ANNOTATED_CDS"/>
    <property type="molecule type" value="Genomic_DNA"/>
</dbReference>
<dbReference type="GO" id="GO:0030246">
    <property type="term" value="F:carbohydrate binding"/>
    <property type="evidence" value="ECO:0007669"/>
    <property type="project" value="UniProtKB-KW"/>
</dbReference>
<dbReference type="Pfam" id="PF00059">
    <property type="entry name" value="Lectin_C"/>
    <property type="match status" value="1"/>
</dbReference>
<dbReference type="Proteomes" id="UP000007267">
    <property type="component" value="Unassembled WGS sequence"/>
</dbReference>
<dbReference type="eggNOG" id="KOG4297">
    <property type="taxonomic scope" value="Eukaryota"/>
</dbReference>
<proteinExistence type="predicted"/>
<dbReference type="GeneTree" id="ENSGT00940000162705"/>
<reference evidence="5" key="4">
    <citation type="submission" date="2025-09" db="UniProtKB">
        <authorList>
            <consortium name="Ensembl"/>
        </authorList>
    </citation>
    <scope>IDENTIFICATION</scope>
</reference>
<reference evidence="6" key="2">
    <citation type="journal article" date="2013" name="Nat. Genet.">
        <title>The draft genomes of soft-shell turtle and green sea turtle yield insights into the development and evolution of the turtle-specific body plan.</title>
        <authorList>
            <person name="Wang Z."/>
            <person name="Pascual-Anaya J."/>
            <person name="Zadissa A."/>
            <person name="Li W."/>
            <person name="Niimura Y."/>
            <person name="Huang Z."/>
            <person name="Li C."/>
            <person name="White S."/>
            <person name="Xiong Z."/>
            <person name="Fang D."/>
            <person name="Wang B."/>
            <person name="Ming Y."/>
            <person name="Chen Y."/>
            <person name="Zheng Y."/>
            <person name="Kuraku S."/>
            <person name="Pignatelli M."/>
            <person name="Herrero J."/>
            <person name="Beal K."/>
            <person name="Nozawa M."/>
            <person name="Li Q."/>
            <person name="Wang J."/>
            <person name="Zhang H."/>
            <person name="Yu L."/>
            <person name="Shigenobu S."/>
            <person name="Wang J."/>
            <person name="Liu J."/>
            <person name="Flicek P."/>
            <person name="Searle S."/>
            <person name="Wang J."/>
            <person name="Kuratani S."/>
            <person name="Yin Y."/>
            <person name="Aken B."/>
            <person name="Zhang G."/>
            <person name="Irie N."/>
        </authorList>
    </citation>
    <scope>NUCLEOTIDE SEQUENCE [LARGE SCALE GENOMIC DNA]</scope>
    <source>
        <strain evidence="6">Daiwa-1</strain>
    </source>
</reference>
<dbReference type="GO" id="GO:0005886">
    <property type="term" value="C:plasma membrane"/>
    <property type="evidence" value="ECO:0007669"/>
    <property type="project" value="UniProtKB-SubCell"/>
</dbReference>
<evidence type="ECO:0000256" key="2">
    <source>
        <dbReference type="ARBA" id="ARBA00022734"/>
    </source>
</evidence>
<dbReference type="PANTHER" id="PTHR45710:SF35">
    <property type="entry name" value="C-TYPE LECTIN DOMAIN FAMILY 2 MEMBER D"/>
    <property type="match status" value="1"/>
</dbReference>
<sequence>MESAGSHCNCKTHKTVALRVAVVVIFGLLIAVIALAVLSGRSPAAWGPCCPDTWVGYQGKCYYFSKTEGNWPDSRSNCSALGASLAAIDNKQEMFFMQHSKGKFDHWIGLWRHPDQLWKWANGTKFNHWFVIQGGGDCAFLNDENRISSSRCTSEAQWICSKPDEFFWVIWNCGENPG</sequence>
<keyword evidence="3" id="KW-0472">Membrane</keyword>